<sequence>MTMALIPYYNLTASDVSVYTQLTRGSLAYGGEEGFRRASVTMNEYLLIDGERDKRLSRKTAIELTYVAEQLRDVYKTRGNGEKAQELERYIASWKSSL</sequence>
<organism evidence="1 2">
    <name type="scientific">Modicella reniformis</name>
    <dbReference type="NCBI Taxonomy" id="1440133"/>
    <lineage>
        <taxon>Eukaryota</taxon>
        <taxon>Fungi</taxon>
        <taxon>Fungi incertae sedis</taxon>
        <taxon>Mucoromycota</taxon>
        <taxon>Mortierellomycotina</taxon>
        <taxon>Mortierellomycetes</taxon>
        <taxon>Mortierellales</taxon>
        <taxon>Mortierellaceae</taxon>
        <taxon>Modicella</taxon>
    </lineage>
</organism>
<dbReference type="EMBL" id="JAAAHW010007037">
    <property type="protein sequence ID" value="KAF9951945.1"/>
    <property type="molecule type" value="Genomic_DNA"/>
</dbReference>
<dbReference type="OrthoDB" id="2123547at2759"/>
<comment type="caution">
    <text evidence="1">The sequence shown here is derived from an EMBL/GenBank/DDBJ whole genome shotgun (WGS) entry which is preliminary data.</text>
</comment>
<name>A0A9P6LYQ4_9FUNG</name>
<reference evidence="1" key="1">
    <citation type="journal article" date="2020" name="Fungal Divers.">
        <title>Resolving the Mortierellaceae phylogeny through synthesis of multi-gene phylogenetics and phylogenomics.</title>
        <authorList>
            <person name="Vandepol N."/>
            <person name="Liber J."/>
            <person name="Desiro A."/>
            <person name="Na H."/>
            <person name="Kennedy M."/>
            <person name="Barry K."/>
            <person name="Grigoriev I.V."/>
            <person name="Miller A.N."/>
            <person name="O'Donnell K."/>
            <person name="Stajich J.E."/>
            <person name="Bonito G."/>
        </authorList>
    </citation>
    <scope>NUCLEOTIDE SEQUENCE</scope>
    <source>
        <strain evidence="1">MES-2147</strain>
    </source>
</reference>
<evidence type="ECO:0000313" key="1">
    <source>
        <dbReference type="EMBL" id="KAF9951945.1"/>
    </source>
</evidence>
<gene>
    <name evidence="1" type="ORF">BGZ65_005637</name>
</gene>
<dbReference type="AlphaFoldDB" id="A0A9P6LYQ4"/>
<protein>
    <submittedName>
        <fullName evidence="1">Uncharacterized protein</fullName>
    </submittedName>
</protein>
<keyword evidence="2" id="KW-1185">Reference proteome</keyword>
<dbReference type="Proteomes" id="UP000749646">
    <property type="component" value="Unassembled WGS sequence"/>
</dbReference>
<accession>A0A9P6LYQ4</accession>
<proteinExistence type="predicted"/>
<evidence type="ECO:0000313" key="2">
    <source>
        <dbReference type="Proteomes" id="UP000749646"/>
    </source>
</evidence>